<dbReference type="GO" id="GO:0016020">
    <property type="term" value="C:membrane"/>
    <property type="evidence" value="ECO:0007669"/>
    <property type="project" value="InterPro"/>
</dbReference>
<dbReference type="Gene3D" id="2.60.40.10">
    <property type="entry name" value="Immunoglobulins"/>
    <property type="match status" value="4"/>
</dbReference>
<protein>
    <submittedName>
        <fullName evidence="1">Putative Ig domain-containing protein</fullName>
    </submittedName>
</protein>
<dbReference type="SUPFAM" id="SSF50969">
    <property type="entry name" value="YVTN repeat-like/Quinoprotein amine dehydrogenase"/>
    <property type="match status" value="1"/>
</dbReference>
<dbReference type="InterPro" id="IPR011044">
    <property type="entry name" value="Quino_amine_DH_bsu"/>
</dbReference>
<keyword evidence="2" id="KW-1185">Reference proteome</keyword>
<name>A0A4Q7YVI5_9BACT</name>
<evidence type="ECO:0000313" key="1">
    <source>
        <dbReference type="EMBL" id="RZU41364.1"/>
    </source>
</evidence>
<dbReference type="AlphaFoldDB" id="A0A4Q7YVI5"/>
<dbReference type="GO" id="GO:0005509">
    <property type="term" value="F:calcium ion binding"/>
    <property type="evidence" value="ECO:0007669"/>
    <property type="project" value="InterPro"/>
</dbReference>
<dbReference type="InterPro" id="IPR013783">
    <property type="entry name" value="Ig-like_fold"/>
</dbReference>
<dbReference type="SUPFAM" id="SSF49313">
    <property type="entry name" value="Cadherin-like"/>
    <property type="match status" value="4"/>
</dbReference>
<sequence length="1035" mass="104321">MTNSKTCFSFCRRNSICFLNILLAIVITAVLGSVLGCASSGASSTSQATSPAKVVYPQTTITAAVGQAITADTPTVTGTATSYAVSPALPAGLSLNTSTGAISGTPTAVATQATYTITASNSAGSTSATIQVTVNSAVVPPSNLVYPQTTITAAVGQAITADTPTVTGTATSYAVSPALPAGLSLNTSTGAISGMPTAAAAQATYTITASNSAGSTSATIQITVSSAVVPPSSLVYPQTTITATVGQAITADTPTLTGTVTSYAVSPALPAGLSLSTSTGVISGTPTTIAVQAPYTVTASNSAGSTSTTIQIAVNAALALPSNLTYPQTTIIATVGQAIISDIPGVTGTVTSYAATPALPAGLSLSSSTGAISGTPTAVTAQAAYTVTASNSAGSTTAVVTIAVNKALATLLDLGHSAQIKLLRTTTTRVLSQDNSGHWALWDYTSGTELASGDQYFPGPSGAHTYPFYWPVDMAGQTVAIGQTNGLEVRSSSDGHLLSTIISPAMIDPTDSTVGNAWWKLASDGSYICAGSQAGLSVWAPTGQLLVSRQGDYSAANTFAAPGEVRVADGAAGENVVETISTSTGTSSIGPAFSGQFNSWFLDGERFLTNTGTAVWTYSKSSVQEAIVSFPTVENLTGQGNWVWTYASNTTGSPLAIYPVGGNSPAATYNLSASAAVIPSGTTIGVLSYGTAASSVIDLSGSTLSKADYTLPVAFLSAYAATSTSQWLAGNTHGVVLDGSSLSTTPRYLGLGIAWSISGAAGRAAVATASGKILYFDPALSTPQGAISFSSSKIVLSSDGTVLASAANATDAQYETDRTLNFYSLPANTLTTSIPYQFLQGTPNLYDFSLSSSGTMLGQVLGTYNGTTSTYVRQVAPVSGGPTVWSDNPPDPNNAIQLSPDGTLIAVSSGSGSSTSGTNILKNGLLVTAVPGWVVGWIDDNRVLVNNYAAYTNAYSNSAIYDATGTKLATTTLPELLRIQPVTSDQVYSPDRNAIYSLSTGLSTWTAADKSTGIGAVAGSYVVFASGSRVLVDSF</sequence>
<dbReference type="InterPro" id="IPR015919">
    <property type="entry name" value="Cadherin-like_sf"/>
</dbReference>
<gene>
    <name evidence="1" type="ORF">BDD14_2884</name>
</gene>
<dbReference type="OrthoDB" id="108845at2"/>
<evidence type="ECO:0000313" key="2">
    <source>
        <dbReference type="Proteomes" id="UP000292958"/>
    </source>
</evidence>
<reference evidence="1 2" key="1">
    <citation type="submission" date="2019-02" db="EMBL/GenBank/DDBJ databases">
        <title>Genomic Encyclopedia of Archaeal and Bacterial Type Strains, Phase II (KMG-II): from individual species to whole genera.</title>
        <authorList>
            <person name="Goeker M."/>
        </authorList>
    </citation>
    <scope>NUCLEOTIDE SEQUENCE [LARGE SCALE GENOMIC DNA]</scope>
    <source>
        <strain evidence="1 2">DSM 18101</strain>
    </source>
</reference>
<proteinExistence type="predicted"/>
<dbReference type="Proteomes" id="UP000292958">
    <property type="component" value="Unassembled WGS sequence"/>
</dbReference>
<comment type="caution">
    <text evidence="1">The sequence shown here is derived from an EMBL/GenBank/DDBJ whole genome shotgun (WGS) entry which is preliminary data.</text>
</comment>
<dbReference type="Pfam" id="PF05345">
    <property type="entry name" value="He_PIG"/>
    <property type="match status" value="4"/>
</dbReference>
<accession>A0A4Q7YVI5</accession>
<organism evidence="1 2">
    <name type="scientific">Edaphobacter modestus</name>
    <dbReference type="NCBI Taxonomy" id="388466"/>
    <lineage>
        <taxon>Bacteria</taxon>
        <taxon>Pseudomonadati</taxon>
        <taxon>Acidobacteriota</taxon>
        <taxon>Terriglobia</taxon>
        <taxon>Terriglobales</taxon>
        <taxon>Acidobacteriaceae</taxon>
        <taxon>Edaphobacter</taxon>
    </lineage>
</organism>
<dbReference type="EMBL" id="SHKW01000001">
    <property type="protein sequence ID" value="RZU41364.1"/>
    <property type="molecule type" value="Genomic_DNA"/>
</dbReference>